<dbReference type="GO" id="GO:0005783">
    <property type="term" value="C:endoplasmic reticulum"/>
    <property type="evidence" value="ECO:0007669"/>
    <property type="project" value="TreeGrafter"/>
</dbReference>
<reference evidence="9" key="1">
    <citation type="submission" date="2020-11" db="EMBL/GenBank/DDBJ databases">
        <authorList>
            <person name="Tran Van P."/>
        </authorList>
    </citation>
    <scope>NUCLEOTIDE SEQUENCE</scope>
</reference>
<evidence type="ECO:0000259" key="7">
    <source>
        <dbReference type="Pfam" id="PF07970"/>
    </source>
</evidence>
<dbReference type="EMBL" id="OC914969">
    <property type="protein sequence ID" value="CAD7637854.1"/>
    <property type="molecule type" value="Genomic_DNA"/>
</dbReference>
<comment type="similarity">
    <text evidence="2">Belongs to the ERGIC family.</text>
</comment>
<keyword evidence="4 6" id="KW-1133">Transmembrane helix</keyword>
<dbReference type="PANTHER" id="PTHR10984">
    <property type="entry name" value="ENDOPLASMIC RETICULUM-GOLGI INTERMEDIATE COMPARTMENT PROTEIN"/>
    <property type="match status" value="1"/>
</dbReference>
<evidence type="ECO:0000256" key="1">
    <source>
        <dbReference type="ARBA" id="ARBA00004457"/>
    </source>
</evidence>
<protein>
    <recommendedName>
        <fullName evidence="11">Endoplasmic reticulum-Golgi intermediate compartment protein 2</fullName>
    </recommendedName>
</protein>
<feature type="transmembrane region" description="Helical" evidence="6">
    <location>
        <begin position="39"/>
        <end position="57"/>
    </location>
</feature>
<evidence type="ECO:0008006" key="11">
    <source>
        <dbReference type="Google" id="ProtNLM"/>
    </source>
</evidence>
<dbReference type="Pfam" id="PF07970">
    <property type="entry name" value="COPIIcoated_ERV"/>
    <property type="match status" value="1"/>
</dbReference>
<dbReference type="GO" id="GO:0030134">
    <property type="term" value="C:COPII-coated ER to Golgi transport vesicle"/>
    <property type="evidence" value="ECO:0007669"/>
    <property type="project" value="TreeGrafter"/>
</dbReference>
<feature type="transmembrane region" description="Helical" evidence="6">
    <location>
        <begin position="320"/>
        <end position="342"/>
    </location>
</feature>
<organism evidence="9">
    <name type="scientific">Oppiella nova</name>
    <dbReference type="NCBI Taxonomy" id="334625"/>
    <lineage>
        <taxon>Eukaryota</taxon>
        <taxon>Metazoa</taxon>
        <taxon>Ecdysozoa</taxon>
        <taxon>Arthropoda</taxon>
        <taxon>Chelicerata</taxon>
        <taxon>Arachnida</taxon>
        <taxon>Acari</taxon>
        <taxon>Acariformes</taxon>
        <taxon>Sarcoptiformes</taxon>
        <taxon>Oribatida</taxon>
        <taxon>Brachypylina</taxon>
        <taxon>Oppioidea</taxon>
        <taxon>Oppiidae</taxon>
        <taxon>Oppiella</taxon>
    </lineage>
</organism>
<dbReference type="EMBL" id="CAJPVJ010000144">
    <property type="protein sequence ID" value="CAG2161451.1"/>
    <property type="molecule type" value="Genomic_DNA"/>
</dbReference>
<dbReference type="InterPro" id="IPR012936">
    <property type="entry name" value="Erv_C"/>
</dbReference>
<keyword evidence="10" id="KW-1185">Reference proteome</keyword>
<evidence type="ECO:0000256" key="2">
    <source>
        <dbReference type="ARBA" id="ARBA00005648"/>
    </source>
</evidence>
<name>A0A7R9LAN0_9ACAR</name>
<evidence type="ECO:0000256" key="4">
    <source>
        <dbReference type="ARBA" id="ARBA00022989"/>
    </source>
</evidence>
<dbReference type="GO" id="GO:0033116">
    <property type="term" value="C:endoplasmic reticulum-Golgi intermediate compartment membrane"/>
    <property type="evidence" value="ECO:0007669"/>
    <property type="project" value="UniProtKB-SubCell"/>
</dbReference>
<keyword evidence="5 6" id="KW-0472">Membrane</keyword>
<keyword evidence="3 6" id="KW-0812">Transmembrane</keyword>
<dbReference type="PANTHER" id="PTHR10984:SF30">
    <property type="entry name" value="ENDOPLASMIC RETICULUM-GOLGI INTERMEDIATE COMPARTMENT PROTEIN 2"/>
    <property type="match status" value="1"/>
</dbReference>
<evidence type="ECO:0000313" key="10">
    <source>
        <dbReference type="Proteomes" id="UP000728032"/>
    </source>
</evidence>
<feature type="domain" description="Endoplasmic reticulum vesicle transporter N-terminal" evidence="8">
    <location>
        <begin position="15"/>
        <end position="101"/>
    </location>
</feature>
<accession>A0A7R9LAN0</accession>
<evidence type="ECO:0000313" key="9">
    <source>
        <dbReference type="EMBL" id="CAD7637854.1"/>
    </source>
</evidence>
<dbReference type="GO" id="GO:0006890">
    <property type="term" value="P:retrograde vesicle-mediated transport, Golgi to endoplasmic reticulum"/>
    <property type="evidence" value="ECO:0007669"/>
    <property type="project" value="TreeGrafter"/>
</dbReference>
<proteinExistence type="inferred from homology"/>
<feature type="domain" description="Endoplasmic reticulum vesicle transporter C-terminal" evidence="7">
    <location>
        <begin position="174"/>
        <end position="338"/>
    </location>
</feature>
<dbReference type="AlphaFoldDB" id="A0A7R9LAN0"/>
<dbReference type="InterPro" id="IPR039542">
    <property type="entry name" value="Erv_N"/>
</dbReference>
<comment type="subcellular location">
    <subcellularLocation>
        <location evidence="1">Endoplasmic reticulum-Golgi intermediate compartment membrane</location>
        <topology evidence="1">Multi-pass membrane protein</topology>
    </subcellularLocation>
</comment>
<sequence>MPLIRRLVSSHRSIADLDAFTKVDHNFTKTSATGGTVSLLSYALIVILVMFEISLYMKSRIRFLYTVDTDFDSKLQMNIDITVAMNCESIGADIMDSTNTNNAYTYGRLVEEPTHFELSVGQRSQWDVIRDVNNYLRNEHHSLQEVLWKSDVLSQRRYGRDLPPRETPPKGAPDACRLYGTLVVNKVSGNFHITVGKHLPMPLGHAHISLFTSEQEYNFSHRIERFSFGEYVPSIINPLEGEEKVTQSKTQLYNYYLKVMSTDVQTSEVTLKSYQYSTTESERVIDHNSGSHGMPGIYFKYDIDAICAKVVEEYVPIWKFLIRLCGIVGGIFAISGLISSVANAVVDVITCKYIHSSVTFKDVDNSGFHTVEDFSVPSDNVSLLYSSASVPQHNGTNQ</sequence>
<dbReference type="InterPro" id="IPR045888">
    <property type="entry name" value="Erv"/>
</dbReference>
<dbReference type="Pfam" id="PF13850">
    <property type="entry name" value="ERGIC_N"/>
    <property type="match status" value="1"/>
</dbReference>
<dbReference type="GO" id="GO:0006888">
    <property type="term" value="P:endoplasmic reticulum to Golgi vesicle-mediated transport"/>
    <property type="evidence" value="ECO:0007669"/>
    <property type="project" value="TreeGrafter"/>
</dbReference>
<dbReference type="Proteomes" id="UP000728032">
    <property type="component" value="Unassembled WGS sequence"/>
</dbReference>
<evidence type="ECO:0000256" key="3">
    <source>
        <dbReference type="ARBA" id="ARBA00022692"/>
    </source>
</evidence>
<evidence type="ECO:0000256" key="6">
    <source>
        <dbReference type="SAM" id="Phobius"/>
    </source>
</evidence>
<evidence type="ECO:0000256" key="5">
    <source>
        <dbReference type="ARBA" id="ARBA00023136"/>
    </source>
</evidence>
<evidence type="ECO:0000259" key="8">
    <source>
        <dbReference type="Pfam" id="PF13850"/>
    </source>
</evidence>
<gene>
    <name evidence="9" type="ORF">ONB1V03_LOCUS1058</name>
</gene>
<dbReference type="OrthoDB" id="5541786at2759"/>